<dbReference type="InterPro" id="IPR036847">
    <property type="entry name" value="RimP_C_sf"/>
</dbReference>
<evidence type="ECO:0000313" key="6">
    <source>
        <dbReference type="EMBL" id="GAK54350.1"/>
    </source>
</evidence>
<dbReference type="Pfam" id="PF17384">
    <property type="entry name" value="DUF150_C"/>
    <property type="match status" value="1"/>
</dbReference>
<dbReference type="EMBL" id="DF820461">
    <property type="protein sequence ID" value="GAK54350.1"/>
    <property type="molecule type" value="Genomic_DNA"/>
</dbReference>
<feature type="domain" description="Ribosome maturation factor RimP N-terminal" evidence="4">
    <location>
        <begin position="13"/>
        <end position="85"/>
    </location>
</feature>
<dbReference type="Proteomes" id="UP000030700">
    <property type="component" value="Unassembled WGS sequence"/>
</dbReference>
<dbReference type="Gene3D" id="3.30.300.70">
    <property type="entry name" value="RimP-like superfamily, N-terminal"/>
    <property type="match status" value="1"/>
</dbReference>
<reference evidence="6" key="1">
    <citation type="journal article" date="2015" name="PeerJ">
        <title>First genomic representation of candidate bacterial phylum KSB3 points to enhanced environmental sensing as a trigger of wastewater bulking.</title>
        <authorList>
            <person name="Sekiguchi Y."/>
            <person name="Ohashi A."/>
            <person name="Parks D.H."/>
            <person name="Yamauchi T."/>
            <person name="Tyson G.W."/>
            <person name="Hugenholtz P."/>
        </authorList>
    </citation>
    <scope>NUCLEOTIDE SEQUENCE [LARGE SCALE GENOMIC DNA]</scope>
</reference>
<dbReference type="FunFam" id="3.30.300.70:FF:000001">
    <property type="entry name" value="Ribosome maturation factor RimP"/>
    <property type="match status" value="1"/>
</dbReference>
<evidence type="ECO:0000256" key="2">
    <source>
        <dbReference type="ARBA" id="ARBA00022517"/>
    </source>
</evidence>
<evidence type="ECO:0000313" key="7">
    <source>
        <dbReference type="Proteomes" id="UP000030700"/>
    </source>
</evidence>
<dbReference type="STRING" id="1499966.U14_05635"/>
<keyword evidence="1 3" id="KW-0963">Cytoplasm</keyword>
<feature type="domain" description="Ribosome maturation factor RimP C-terminal" evidence="5">
    <location>
        <begin position="88"/>
        <end position="161"/>
    </location>
</feature>
<organism evidence="6">
    <name type="scientific">Candidatus Moduliflexus flocculans</name>
    <dbReference type="NCBI Taxonomy" id="1499966"/>
    <lineage>
        <taxon>Bacteria</taxon>
        <taxon>Candidatus Moduliflexota</taxon>
        <taxon>Candidatus Moduliflexia</taxon>
        <taxon>Candidatus Moduliflexales</taxon>
        <taxon>Candidatus Moduliflexaceae</taxon>
    </lineage>
</organism>
<dbReference type="GO" id="GO:0005829">
    <property type="term" value="C:cytosol"/>
    <property type="evidence" value="ECO:0007669"/>
    <property type="project" value="TreeGrafter"/>
</dbReference>
<evidence type="ECO:0000259" key="4">
    <source>
        <dbReference type="Pfam" id="PF02576"/>
    </source>
</evidence>
<sequence>MAGQSTVERVKALITPIIEAQQLELVDVEFHREGKSNVLRVFIDKPDGVTIDDCQRVSQECDIVLDVENVIQSQYVFEVSSPGLDRPLKKLHDFVRFQNRLVKIKTYQAIDGRKNFLGRLQGVRELEGKDAIEVLVLLEDTNEEVVIPYESISSARLEVEF</sequence>
<dbReference type="SUPFAM" id="SSF75420">
    <property type="entry name" value="YhbC-like, N-terminal domain"/>
    <property type="match status" value="1"/>
</dbReference>
<dbReference type="InterPro" id="IPR028989">
    <property type="entry name" value="RimP_N"/>
</dbReference>
<gene>
    <name evidence="3" type="primary">rimP</name>
    <name evidence="6" type="ORF">U14_05635</name>
</gene>
<evidence type="ECO:0000256" key="3">
    <source>
        <dbReference type="HAMAP-Rule" id="MF_01077"/>
    </source>
</evidence>
<dbReference type="GO" id="GO:0006412">
    <property type="term" value="P:translation"/>
    <property type="evidence" value="ECO:0007669"/>
    <property type="project" value="TreeGrafter"/>
</dbReference>
<evidence type="ECO:0000259" key="5">
    <source>
        <dbReference type="Pfam" id="PF17384"/>
    </source>
</evidence>
<comment type="subcellular location">
    <subcellularLocation>
        <location evidence="3">Cytoplasm</location>
    </subcellularLocation>
</comment>
<dbReference type="HOGENOM" id="CLU_070525_2_2_0"/>
<comment type="similarity">
    <text evidence="3">Belongs to the RimP family.</text>
</comment>
<keyword evidence="7" id="KW-1185">Reference proteome</keyword>
<proteinExistence type="inferred from homology"/>
<dbReference type="CDD" id="cd01734">
    <property type="entry name" value="YlxS_C"/>
    <property type="match status" value="1"/>
</dbReference>
<dbReference type="HAMAP" id="MF_01077">
    <property type="entry name" value="RimP"/>
    <property type="match status" value="1"/>
</dbReference>
<dbReference type="PANTHER" id="PTHR33867">
    <property type="entry name" value="RIBOSOME MATURATION FACTOR RIMP"/>
    <property type="match status" value="1"/>
</dbReference>
<keyword evidence="2 3" id="KW-0690">Ribosome biogenesis</keyword>
<dbReference type="SUPFAM" id="SSF74942">
    <property type="entry name" value="YhbC-like, C-terminal domain"/>
    <property type="match status" value="1"/>
</dbReference>
<name>A0A081BSG9_9BACT</name>
<dbReference type="AlphaFoldDB" id="A0A081BSG9"/>
<dbReference type="InterPro" id="IPR003728">
    <property type="entry name" value="Ribosome_maturation_RimP"/>
</dbReference>
<protein>
    <recommendedName>
        <fullName evidence="3">Ribosome maturation factor RimP</fullName>
    </recommendedName>
</protein>
<accession>A0A081BSG9</accession>
<dbReference type="GO" id="GO:0000028">
    <property type="term" value="P:ribosomal small subunit assembly"/>
    <property type="evidence" value="ECO:0007669"/>
    <property type="project" value="TreeGrafter"/>
</dbReference>
<evidence type="ECO:0000256" key="1">
    <source>
        <dbReference type="ARBA" id="ARBA00022490"/>
    </source>
</evidence>
<dbReference type="Pfam" id="PF02576">
    <property type="entry name" value="RimP_N"/>
    <property type="match status" value="1"/>
</dbReference>
<comment type="function">
    <text evidence="3">Required for maturation of 30S ribosomal subunits.</text>
</comment>
<dbReference type="InterPro" id="IPR028998">
    <property type="entry name" value="RimP_C"/>
</dbReference>
<dbReference type="PANTHER" id="PTHR33867:SF1">
    <property type="entry name" value="RIBOSOME MATURATION FACTOR RIMP"/>
    <property type="match status" value="1"/>
</dbReference>
<dbReference type="Gene3D" id="2.30.30.180">
    <property type="entry name" value="Ribosome maturation factor RimP, C-terminal domain"/>
    <property type="match status" value="1"/>
</dbReference>
<dbReference type="InterPro" id="IPR035956">
    <property type="entry name" value="RimP_N_sf"/>
</dbReference>